<gene>
    <name evidence="1" type="ORF">JTE90_016611</name>
</gene>
<dbReference type="EMBL" id="JAFNEN010002551">
    <property type="protein sequence ID" value="KAG8172596.1"/>
    <property type="molecule type" value="Genomic_DNA"/>
</dbReference>
<comment type="caution">
    <text evidence="1">The sequence shown here is derived from an EMBL/GenBank/DDBJ whole genome shotgun (WGS) entry which is preliminary data.</text>
</comment>
<evidence type="ECO:0000313" key="2">
    <source>
        <dbReference type="Proteomes" id="UP000827092"/>
    </source>
</evidence>
<dbReference type="Gene3D" id="2.60.120.620">
    <property type="entry name" value="q2cbj1_9rhob like domain"/>
    <property type="match status" value="1"/>
</dbReference>
<name>A0AAV6TLP1_9ARAC</name>
<proteinExistence type="predicted"/>
<reference evidence="1 2" key="1">
    <citation type="journal article" date="2022" name="Nat. Ecol. Evol.">
        <title>A masculinizing supergene underlies an exaggerated male reproductive morph in a spider.</title>
        <authorList>
            <person name="Hendrickx F."/>
            <person name="De Corte Z."/>
            <person name="Sonet G."/>
            <person name="Van Belleghem S.M."/>
            <person name="Kostlbacher S."/>
            <person name="Vangestel C."/>
        </authorList>
    </citation>
    <scope>NUCLEOTIDE SEQUENCE [LARGE SCALE GENOMIC DNA]</scope>
    <source>
        <strain evidence="1">W744_W776</strain>
    </source>
</reference>
<organism evidence="1 2">
    <name type="scientific">Oedothorax gibbosus</name>
    <dbReference type="NCBI Taxonomy" id="931172"/>
    <lineage>
        <taxon>Eukaryota</taxon>
        <taxon>Metazoa</taxon>
        <taxon>Ecdysozoa</taxon>
        <taxon>Arthropoda</taxon>
        <taxon>Chelicerata</taxon>
        <taxon>Arachnida</taxon>
        <taxon>Araneae</taxon>
        <taxon>Araneomorphae</taxon>
        <taxon>Entelegynae</taxon>
        <taxon>Araneoidea</taxon>
        <taxon>Linyphiidae</taxon>
        <taxon>Erigoninae</taxon>
        <taxon>Oedothorax</taxon>
    </lineage>
</organism>
<evidence type="ECO:0008006" key="3">
    <source>
        <dbReference type="Google" id="ProtNLM"/>
    </source>
</evidence>
<dbReference type="AlphaFoldDB" id="A0AAV6TLP1"/>
<sequence length="409" mass="45351">MSSTAMFSYPNDFNISGSKKNDKLHTESIDGDNNEIFVEDVKMLQSKSNNHINNRVSAEDVKMLHSNSNNGFNNGVSVEGVKMLHSDSNEGFNNGVYAEDTNMLHNNSSNGCNNGVSAEDVQMLHSKYKNGVSAEAVKKLHSKSVLVSDELTAKDLQSLFEDQICVLHIRNFIPQEVTGKLNNFLQEKGSEEYTHEVRNKDGSTELQYFGVNRFGRPLNSTYNDPTGESLKKYFADALPTMQAIRRAVHPCLSPIDKLRVELDELWTGKVNVATLNGKKTFCGIGRIMPASLSSLSAIQPHFDAVPTSYFPTIFKQFAANVYLNVPHQGGELEIWNVPPVDVSDENFTIPADWRSALPTSIIVKPGPGDLLLLNTRRPHAITKFAGTEPRTSVQTFIGLTKESDVILWV</sequence>
<accession>A0AAV6TLP1</accession>
<keyword evidence="2" id="KW-1185">Reference proteome</keyword>
<dbReference type="Proteomes" id="UP000827092">
    <property type="component" value="Unassembled WGS sequence"/>
</dbReference>
<protein>
    <recommendedName>
        <fullName evidence="3">Prolyl 4-hydroxylase alpha subunit Fe(2+) 2OG dioxygenase domain-containing protein</fullName>
    </recommendedName>
</protein>
<evidence type="ECO:0000313" key="1">
    <source>
        <dbReference type="EMBL" id="KAG8172596.1"/>
    </source>
</evidence>